<dbReference type="Pfam" id="PF13473">
    <property type="entry name" value="Cupredoxin_1"/>
    <property type="match status" value="1"/>
</dbReference>
<comment type="caution">
    <text evidence="2">The sequence shown here is derived from an EMBL/GenBank/DDBJ whole genome shotgun (WGS) entry which is preliminary data.</text>
</comment>
<gene>
    <name evidence="2" type="ORF">A3B84_01530</name>
</gene>
<evidence type="ECO:0000313" key="3">
    <source>
        <dbReference type="Proteomes" id="UP000177112"/>
    </source>
</evidence>
<evidence type="ECO:0000259" key="1">
    <source>
        <dbReference type="Pfam" id="PF13473"/>
    </source>
</evidence>
<accession>A0A1F6VNJ9</accession>
<dbReference type="EMBL" id="MFTY01000016">
    <property type="protein sequence ID" value="OGI71193.1"/>
    <property type="molecule type" value="Genomic_DNA"/>
</dbReference>
<dbReference type="Gene3D" id="2.60.40.420">
    <property type="entry name" value="Cupredoxins - blue copper proteins"/>
    <property type="match status" value="1"/>
</dbReference>
<sequence length="127" mass="13526">MKATILSVLAAIILITGAVFLTGNSNRQNDSINNVNIVDGKQIIEINAKGGYFPGVTKAQANLPTVIKVNTKGTFDCSSALVIPSLNYRKNLPLSGETVIDVPPQKPGARLQGLCAMGMYNFSIDFN</sequence>
<dbReference type="InterPro" id="IPR008972">
    <property type="entry name" value="Cupredoxin"/>
</dbReference>
<proteinExistence type="predicted"/>
<evidence type="ECO:0000313" key="2">
    <source>
        <dbReference type="EMBL" id="OGI71193.1"/>
    </source>
</evidence>
<dbReference type="AlphaFoldDB" id="A0A1F6VNJ9"/>
<dbReference type="Proteomes" id="UP000177112">
    <property type="component" value="Unassembled WGS sequence"/>
</dbReference>
<reference evidence="2 3" key="1">
    <citation type="journal article" date="2016" name="Nat. Commun.">
        <title>Thousands of microbial genomes shed light on interconnected biogeochemical processes in an aquifer system.</title>
        <authorList>
            <person name="Anantharaman K."/>
            <person name="Brown C.T."/>
            <person name="Hug L.A."/>
            <person name="Sharon I."/>
            <person name="Castelle C.J."/>
            <person name="Probst A.J."/>
            <person name="Thomas B.C."/>
            <person name="Singh A."/>
            <person name="Wilkins M.J."/>
            <person name="Karaoz U."/>
            <person name="Brodie E.L."/>
            <person name="Williams K.H."/>
            <person name="Hubbard S.S."/>
            <person name="Banfield J.F."/>
        </authorList>
    </citation>
    <scope>NUCLEOTIDE SEQUENCE [LARGE SCALE GENOMIC DNA]</scope>
</reference>
<dbReference type="STRING" id="1801748.A3B84_01530"/>
<name>A0A1F6VNJ9_9BACT</name>
<dbReference type="InterPro" id="IPR028096">
    <property type="entry name" value="EfeO_Cupredoxin"/>
</dbReference>
<feature type="domain" description="EfeO-type cupredoxin-like" evidence="1">
    <location>
        <begin position="28"/>
        <end position="109"/>
    </location>
</feature>
<protein>
    <recommendedName>
        <fullName evidence="1">EfeO-type cupredoxin-like domain-containing protein</fullName>
    </recommendedName>
</protein>
<organism evidence="2 3">
    <name type="scientific">Candidatus Nomurabacteria bacterium RIFCSPHIGHO2_02_FULL_35_13</name>
    <dbReference type="NCBI Taxonomy" id="1801748"/>
    <lineage>
        <taxon>Bacteria</taxon>
        <taxon>Candidatus Nomuraibacteriota</taxon>
    </lineage>
</organism>